<keyword evidence="3" id="KW-0964">Secreted</keyword>
<keyword evidence="7" id="KW-0843">Virulence</keyword>
<name>A0A0A2B942_PROMR</name>
<dbReference type="EMBL" id="JNAS01000002">
    <property type="protein sequence ID" value="KGG09149.1"/>
    <property type="molecule type" value="Genomic_DNA"/>
</dbReference>
<comment type="subcellular location">
    <subcellularLocation>
        <location evidence="1">Membrane</location>
    </subcellularLocation>
    <subcellularLocation>
        <location evidence="2">Secreted</location>
    </subcellularLocation>
</comment>
<dbReference type="InterPro" id="IPR011049">
    <property type="entry name" value="Serralysin-like_metalloprot_C"/>
</dbReference>
<evidence type="ECO:0000256" key="9">
    <source>
        <dbReference type="SAM" id="MobiDB-lite"/>
    </source>
</evidence>
<dbReference type="eggNOG" id="COG2931">
    <property type="taxonomic scope" value="Bacteria"/>
</dbReference>
<dbReference type="AlphaFoldDB" id="A0A0A2B942"/>
<feature type="domain" description="PA14" evidence="10">
    <location>
        <begin position="171"/>
        <end position="327"/>
    </location>
</feature>
<dbReference type="Gene3D" id="3.90.182.10">
    <property type="entry name" value="Toxin - Anthrax Protective Antigen,domain 1"/>
    <property type="match status" value="1"/>
</dbReference>
<dbReference type="InterPro" id="IPR003995">
    <property type="entry name" value="RTX_toxin_determinant-A"/>
</dbReference>
<evidence type="ECO:0000256" key="2">
    <source>
        <dbReference type="ARBA" id="ARBA00004613"/>
    </source>
</evidence>
<dbReference type="GO" id="GO:0016020">
    <property type="term" value="C:membrane"/>
    <property type="evidence" value="ECO:0007669"/>
    <property type="project" value="UniProtKB-SubCell"/>
</dbReference>
<comment type="caution">
    <text evidence="11">The sequence shown here is derived from an EMBL/GenBank/DDBJ whole genome shotgun (WGS) entry which is preliminary data.</text>
</comment>
<dbReference type="InterPro" id="IPR037524">
    <property type="entry name" value="PA14/GLEYA"/>
</dbReference>
<dbReference type="GO" id="GO:0090729">
    <property type="term" value="F:toxin activity"/>
    <property type="evidence" value="ECO:0007669"/>
    <property type="project" value="UniProtKB-KW"/>
</dbReference>
<dbReference type="OrthoDB" id="536321at2"/>
<evidence type="ECO:0000256" key="5">
    <source>
        <dbReference type="ARBA" id="ARBA00022729"/>
    </source>
</evidence>
<organism evidence="11 12">
    <name type="scientific">Prochlorococcus marinus str. SB</name>
    <dbReference type="NCBI Taxonomy" id="59926"/>
    <lineage>
        <taxon>Bacteria</taxon>
        <taxon>Bacillati</taxon>
        <taxon>Cyanobacteriota</taxon>
        <taxon>Cyanophyceae</taxon>
        <taxon>Synechococcales</taxon>
        <taxon>Prochlorococcaceae</taxon>
        <taxon>Prochlorococcus</taxon>
    </lineage>
</organism>
<reference evidence="12" key="1">
    <citation type="journal article" date="2014" name="Sci. Data">
        <title>Genomes of diverse isolates of the marine cyanobacterium Prochlorococcus.</title>
        <authorList>
            <person name="Biller S."/>
            <person name="Berube P."/>
            <person name="Thompson J."/>
            <person name="Kelly L."/>
            <person name="Roggensack S."/>
            <person name="Awad L."/>
            <person name="Roache-Johnson K."/>
            <person name="Ding H."/>
            <person name="Giovannoni S.J."/>
            <person name="Moore L.R."/>
            <person name="Chisholm S.W."/>
        </authorList>
    </citation>
    <scope>NUCLEOTIDE SEQUENCE [LARGE SCALE GENOMIC DNA]</scope>
    <source>
        <strain evidence="12">SB</strain>
    </source>
</reference>
<keyword evidence="11" id="KW-0401">Integrin</keyword>
<dbReference type="Gene3D" id="2.150.10.10">
    <property type="entry name" value="Serralysin-like metalloprotease, C-terminal"/>
    <property type="match status" value="4"/>
</dbReference>
<dbReference type="InterPro" id="IPR050557">
    <property type="entry name" value="RTX_toxin/Mannuronan_C5-epim"/>
</dbReference>
<dbReference type="Pfam" id="PF07691">
    <property type="entry name" value="PA14"/>
    <property type="match status" value="1"/>
</dbReference>
<accession>A0A0A2B942</accession>
<evidence type="ECO:0000256" key="8">
    <source>
        <dbReference type="ARBA" id="ARBA00023136"/>
    </source>
</evidence>
<keyword evidence="6" id="KW-0677">Repeat</keyword>
<sequence length="963" mass="104126">MFSNLLKRNSLSNWNSKNDIIFAKTLNEESEWIITSKSLINYFKNTVGRKFYANTLIDAINNLLEEDEPKRINIVAHGSPGFIDIGNGYNSLTLEKELSLLKNSRKLNEHEINLWSCYGGSVNGIRDSLERCLNLKVNAINGLLGKGKSLEGITHSKLTKLTSNLPEYLTNGLYQYITRNYTLSNSSSGIPGDDSSVLGTPITYTKSINENNTTFANNYSPALIDYFRIRWETYIRIPETGTYIFSTSTDDGQILKVYENNQSGTLLRSFTDWNLHGTQTRSTSSISLTAGDVVFLRFDFFENRGGATARLHWTKNGVSETIPIGDMYLTESDAIGSDTTAPTIAITSDASSLKAGETTTVTFTLSEASSDFIEDDISVSGGELSSFASSSSTVYTATFTPTADSTTDGVISVDSSKFSDSAGNENADGSDSNNTLTLSVDTVLPTLSGSNPIDDEIDIFINSEIKFTFSEIVNVESGNIIIYDSSDNIFETIDVTGSKVTGDGTTEITAKPSKEFAELTSYYVQIADTAFNDVNGNSYSGISDKISLSFKTAHETSIATFLSAKEVTWSLPSGDDISRFRIDSSSGELFFANPTLENTTSFDGDNEYVVVIRSTEDENTSVDKTIKVAVGDNHALDVSLHQTLSTASTVDISATSSSSSFRIYSGEEKLTKDIKDYFLEGKSGNDKLYGGSGKDKLYGESGNDYLKGGSNSDKLYGGSGKDTLFGEDGDDYLKGGTSADKLYGGSGKDILYGESGDDYLKGHSGDDKLYGGSGKDYLRGGDGNDELYGGSSKDKLKGEDGDDYLEGGSSKDKLYGGSGQDILFGGSSADKLYGGDDDDKLYGGSSSDKLYGQSGDDYLKGHSGNDKLYGSTGNDILWGGVGKNDLYGGSGNDIFKLNAGKGYDRIRDFKKGEDKIDISDFDLGSLRIVDTGKHTRVYKGSKDLLAIIYNEDEISLSDNSYLI</sequence>
<evidence type="ECO:0000256" key="4">
    <source>
        <dbReference type="ARBA" id="ARBA00022656"/>
    </source>
</evidence>
<dbReference type="GO" id="GO:0007229">
    <property type="term" value="P:integrin-mediated signaling pathway"/>
    <property type="evidence" value="ECO:0007669"/>
    <property type="project" value="UniProtKB-KW"/>
</dbReference>
<dbReference type="GO" id="GO:0005509">
    <property type="term" value="F:calcium ion binding"/>
    <property type="evidence" value="ECO:0007669"/>
    <property type="project" value="InterPro"/>
</dbReference>
<dbReference type="PROSITE" id="PS00330">
    <property type="entry name" value="HEMOLYSIN_CALCIUM"/>
    <property type="match status" value="4"/>
</dbReference>
<dbReference type="PRINTS" id="PR01488">
    <property type="entry name" value="RTXTOXINA"/>
</dbReference>
<dbReference type="InterPro" id="IPR044048">
    <property type="entry name" value="Big_12"/>
</dbReference>
<dbReference type="PRINTS" id="PR00313">
    <property type="entry name" value="CABNDNGRPT"/>
</dbReference>
<evidence type="ECO:0000259" key="10">
    <source>
        <dbReference type="PROSITE" id="PS51820"/>
    </source>
</evidence>
<dbReference type="InterPro" id="IPR032812">
    <property type="entry name" value="SbsA_Ig"/>
</dbReference>
<evidence type="ECO:0000313" key="12">
    <source>
        <dbReference type="Proteomes" id="UP000030345"/>
    </source>
</evidence>
<dbReference type="eggNOG" id="COG4625">
    <property type="taxonomic scope" value="Bacteria"/>
</dbReference>
<evidence type="ECO:0000256" key="7">
    <source>
        <dbReference type="ARBA" id="ARBA00023026"/>
    </source>
</evidence>
<evidence type="ECO:0000256" key="1">
    <source>
        <dbReference type="ARBA" id="ARBA00004370"/>
    </source>
</evidence>
<dbReference type="InterPro" id="IPR001343">
    <property type="entry name" value="Hemolysn_Ca-bd"/>
</dbReference>
<evidence type="ECO:0000313" key="11">
    <source>
        <dbReference type="EMBL" id="KGG09149.1"/>
    </source>
</evidence>
<dbReference type="InterPro" id="IPR011658">
    <property type="entry name" value="PA14_dom"/>
</dbReference>
<dbReference type="PANTHER" id="PTHR38340:SF1">
    <property type="entry name" value="S-LAYER PROTEIN"/>
    <property type="match status" value="1"/>
</dbReference>
<dbReference type="PROSITE" id="PS51820">
    <property type="entry name" value="PA14"/>
    <property type="match status" value="1"/>
</dbReference>
<gene>
    <name evidence="11" type="ORF">EV02_1828</name>
</gene>
<dbReference type="Pfam" id="PF19078">
    <property type="entry name" value="Big_12"/>
    <property type="match status" value="1"/>
</dbReference>
<dbReference type="RefSeq" id="WP_052043499.1">
    <property type="nucleotide sequence ID" value="NZ_JNAS01000002.1"/>
</dbReference>
<keyword evidence="8" id="KW-0472">Membrane</keyword>
<evidence type="ECO:0000256" key="3">
    <source>
        <dbReference type="ARBA" id="ARBA00022525"/>
    </source>
</evidence>
<dbReference type="Proteomes" id="UP000030345">
    <property type="component" value="Unassembled WGS sequence"/>
</dbReference>
<dbReference type="Pfam" id="PF00353">
    <property type="entry name" value="HemolysinCabind"/>
    <property type="match status" value="5"/>
</dbReference>
<feature type="region of interest" description="Disordered" evidence="9">
    <location>
        <begin position="771"/>
        <end position="812"/>
    </location>
</feature>
<dbReference type="InterPro" id="IPR018511">
    <property type="entry name" value="Hemolysin-typ_Ca-bd_CS"/>
</dbReference>
<dbReference type="STRING" id="59926.EV02_1828"/>
<dbReference type="SUPFAM" id="SSF56988">
    <property type="entry name" value="Anthrax protective antigen"/>
    <property type="match status" value="1"/>
</dbReference>
<evidence type="ECO:0000256" key="6">
    <source>
        <dbReference type="ARBA" id="ARBA00022737"/>
    </source>
</evidence>
<dbReference type="GO" id="GO:0005576">
    <property type="term" value="C:extracellular region"/>
    <property type="evidence" value="ECO:0007669"/>
    <property type="project" value="UniProtKB-SubCell"/>
</dbReference>
<dbReference type="SUPFAM" id="SSF51120">
    <property type="entry name" value="beta-Roll"/>
    <property type="match status" value="2"/>
</dbReference>
<keyword evidence="4" id="KW-0800">Toxin</keyword>
<protein>
    <submittedName>
        <fullName evidence="11">Na-Ca exchanger/integrin-beta4</fullName>
    </submittedName>
</protein>
<keyword evidence="5" id="KW-0732">Signal</keyword>
<proteinExistence type="predicted"/>
<dbReference type="Pfam" id="PF13205">
    <property type="entry name" value="Big_5"/>
    <property type="match status" value="1"/>
</dbReference>
<dbReference type="PANTHER" id="PTHR38340">
    <property type="entry name" value="S-LAYER PROTEIN"/>
    <property type="match status" value="1"/>
</dbReference>
<dbReference type="SMART" id="SM00758">
    <property type="entry name" value="PA14"/>
    <property type="match status" value="1"/>
</dbReference>